<dbReference type="PANTHER" id="PTHR12537">
    <property type="entry name" value="RNA BINDING PROTEIN PUMILIO-RELATED"/>
    <property type="match status" value="1"/>
</dbReference>
<dbReference type="PROSITE" id="PS50303">
    <property type="entry name" value="PUM_HD"/>
    <property type="match status" value="1"/>
</dbReference>
<dbReference type="Proteomes" id="UP001558713">
    <property type="component" value="Unassembled WGS sequence"/>
</dbReference>
<evidence type="ECO:0000256" key="2">
    <source>
        <dbReference type="ARBA" id="ARBA00022490"/>
    </source>
</evidence>
<keyword evidence="9" id="KW-1185">Reference proteome</keyword>
<dbReference type="AlphaFoldDB" id="A0ABD1AUZ6"/>
<protein>
    <submittedName>
        <fullName evidence="8">Pumilio-like protein 11</fullName>
    </submittedName>
</protein>
<dbReference type="SUPFAM" id="SSF48371">
    <property type="entry name" value="ARM repeat"/>
    <property type="match status" value="1"/>
</dbReference>
<dbReference type="GO" id="GO:0006417">
    <property type="term" value="P:regulation of translation"/>
    <property type="evidence" value="ECO:0007669"/>
    <property type="project" value="UniProtKB-KW"/>
</dbReference>
<proteinExistence type="predicted"/>
<comment type="subcellular location">
    <subcellularLocation>
        <location evidence="1">Cytoplasm</location>
    </subcellularLocation>
</comment>
<accession>A0ABD1AUZ6</accession>
<dbReference type="InterPro" id="IPR033133">
    <property type="entry name" value="PUM-HD"/>
</dbReference>
<dbReference type="InterPro" id="IPR016024">
    <property type="entry name" value="ARM-type_fold"/>
</dbReference>
<keyword evidence="4" id="KW-0810">Translation regulation</keyword>
<sequence length="91" mass="9901">MLTSKPGLLAKIAINTFGTRVVQKLIETVSTKEQISLVKSALQPRLLSLIKELNRNHVILSCLKSFGPNDSKELCGAIHNRAEGGKSECNV</sequence>
<evidence type="ECO:0000256" key="1">
    <source>
        <dbReference type="ARBA" id="ARBA00004496"/>
    </source>
</evidence>
<keyword evidence="3" id="KW-0677">Repeat</keyword>
<dbReference type="GO" id="GO:0005737">
    <property type="term" value="C:cytoplasm"/>
    <property type="evidence" value="ECO:0007669"/>
    <property type="project" value="UniProtKB-SubCell"/>
</dbReference>
<organism evidence="8 9">
    <name type="scientific">Cardamine amara subsp. amara</name>
    <dbReference type="NCBI Taxonomy" id="228776"/>
    <lineage>
        <taxon>Eukaryota</taxon>
        <taxon>Viridiplantae</taxon>
        <taxon>Streptophyta</taxon>
        <taxon>Embryophyta</taxon>
        <taxon>Tracheophyta</taxon>
        <taxon>Spermatophyta</taxon>
        <taxon>Magnoliopsida</taxon>
        <taxon>eudicotyledons</taxon>
        <taxon>Gunneridae</taxon>
        <taxon>Pentapetalae</taxon>
        <taxon>rosids</taxon>
        <taxon>malvids</taxon>
        <taxon>Brassicales</taxon>
        <taxon>Brassicaceae</taxon>
        <taxon>Cardamineae</taxon>
        <taxon>Cardamine</taxon>
    </lineage>
</organism>
<dbReference type="EMBL" id="JBANAX010000394">
    <property type="protein sequence ID" value="KAL1210545.1"/>
    <property type="molecule type" value="Genomic_DNA"/>
</dbReference>
<evidence type="ECO:0000313" key="9">
    <source>
        <dbReference type="Proteomes" id="UP001558713"/>
    </source>
</evidence>
<name>A0ABD1AUZ6_CARAN</name>
<evidence type="ECO:0000256" key="5">
    <source>
        <dbReference type="ARBA" id="ARBA00022884"/>
    </source>
</evidence>
<dbReference type="SMART" id="SM00025">
    <property type="entry name" value="Pumilio"/>
    <property type="match status" value="2"/>
</dbReference>
<evidence type="ECO:0000259" key="7">
    <source>
        <dbReference type="PROSITE" id="PS50303"/>
    </source>
</evidence>
<feature type="domain" description="PUM-HD" evidence="7">
    <location>
        <begin position="1"/>
        <end position="91"/>
    </location>
</feature>
<evidence type="ECO:0000256" key="6">
    <source>
        <dbReference type="PROSITE-ProRule" id="PRU00317"/>
    </source>
</evidence>
<dbReference type="InterPro" id="IPR001313">
    <property type="entry name" value="Pumilio_RNA-bd_rpt"/>
</dbReference>
<comment type="caution">
    <text evidence="8">The sequence shown here is derived from an EMBL/GenBank/DDBJ whole genome shotgun (WGS) entry which is preliminary data.</text>
</comment>
<evidence type="ECO:0000256" key="3">
    <source>
        <dbReference type="ARBA" id="ARBA00022737"/>
    </source>
</evidence>
<dbReference type="InterPro" id="IPR011989">
    <property type="entry name" value="ARM-like"/>
</dbReference>
<feature type="repeat" description="Pumilio" evidence="6">
    <location>
        <begin position="1"/>
        <end position="39"/>
    </location>
</feature>
<dbReference type="PROSITE" id="PS50302">
    <property type="entry name" value="PUM"/>
    <property type="match status" value="1"/>
</dbReference>
<dbReference type="GO" id="GO:0003723">
    <property type="term" value="F:RNA binding"/>
    <property type="evidence" value="ECO:0007669"/>
    <property type="project" value="UniProtKB-KW"/>
</dbReference>
<dbReference type="Gene3D" id="1.25.10.10">
    <property type="entry name" value="Leucine-rich Repeat Variant"/>
    <property type="match status" value="1"/>
</dbReference>
<keyword evidence="2" id="KW-0963">Cytoplasm</keyword>
<evidence type="ECO:0000313" key="8">
    <source>
        <dbReference type="EMBL" id="KAL1210545.1"/>
    </source>
</evidence>
<reference evidence="8 9" key="1">
    <citation type="submission" date="2024-04" db="EMBL/GenBank/DDBJ databases">
        <title>Genome assembly C_amara_ONT_v2.</title>
        <authorList>
            <person name="Yant L."/>
            <person name="Moore C."/>
            <person name="Slenker M."/>
        </authorList>
    </citation>
    <scope>NUCLEOTIDE SEQUENCE [LARGE SCALE GENOMIC DNA]</scope>
    <source>
        <tissue evidence="8">Leaf</tissue>
    </source>
</reference>
<dbReference type="PANTHER" id="PTHR12537:SF131">
    <property type="entry name" value="PUMILIO HOMOLOG 11"/>
    <property type="match status" value="1"/>
</dbReference>
<keyword evidence="5" id="KW-0694">RNA-binding</keyword>
<gene>
    <name evidence="8" type="ORF">V5N11_006867</name>
</gene>
<evidence type="ECO:0000256" key="4">
    <source>
        <dbReference type="ARBA" id="ARBA00022845"/>
    </source>
</evidence>